<dbReference type="Proteomes" id="UP000094893">
    <property type="component" value="Unassembled WGS sequence"/>
</dbReference>
<gene>
    <name evidence="3" type="ORF">A6M23_11345</name>
    <name evidence="2" type="ORF">A6P07_13050</name>
</gene>
<proteinExistence type="predicted"/>
<dbReference type="RefSeq" id="WP_035217888.1">
    <property type="nucleotide sequence ID" value="NZ_JAVKVP010000005.1"/>
</dbReference>
<evidence type="ECO:0000313" key="4">
    <source>
        <dbReference type="Proteomes" id="UP000094893"/>
    </source>
</evidence>
<dbReference type="EMBL" id="LWRY01000128">
    <property type="protein sequence ID" value="OCX71652.1"/>
    <property type="molecule type" value="Genomic_DNA"/>
</dbReference>
<reference evidence="2 4" key="1">
    <citation type="journal article" date="2016" name="Int. J. Mol. Sci.">
        <title>Comparative genomics of the extreme acidophile Acidithiobacillus thiooxidans reveals intraspecific divergence and niche adaptation.</title>
        <authorList>
            <person name="Zhang X."/>
            <person name="Feng X."/>
            <person name="Tao J."/>
            <person name="Ma L."/>
            <person name="Xiao Y."/>
            <person name="Liang Y."/>
            <person name="Liu X."/>
            <person name="Yin H."/>
        </authorList>
    </citation>
    <scope>NUCLEOTIDE SEQUENCE [LARGE SCALE GENOMIC DNA]</scope>
    <source>
        <strain evidence="2 4">A02</strain>
        <strain evidence="3">DXS-W</strain>
    </source>
</reference>
<organism evidence="2 4">
    <name type="scientific">Acidithiobacillus thiooxidans</name>
    <name type="common">Thiobacillus thiooxidans</name>
    <dbReference type="NCBI Taxonomy" id="930"/>
    <lineage>
        <taxon>Bacteria</taxon>
        <taxon>Pseudomonadati</taxon>
        <taxon>Pseudomonadota</taxon>
        <taxon>Acidithiobacillia</taxon>
        <taxon>Acidithiobacillales</taxon>
        <taxon>Acidithiobacillaceae</taxon>
        <taxon>Acidithiobacillus</taxon>
    </lineage>
</organism>
<accession>A0A1C2I4L5</accession>
<dbReference type="AlphaFoldDB" id="A0A1C2I4L5"/>
<comment type="caution">
    <text evidence="2">The sequence shown here is derived from an EMBL/GenBank/DDBJ whole genome shotgun (WGS) entry which is preliminary data.</text>
</comment>
<dbReference type="InterPro" id="IPR016410">
    <property type="entry name" value="Phage_imm"/>
</dbReference>
<protein>
    <recommendedName>
        <fullName evidence="6">Superinfection immunity protein</fullName>
    </recommendedName>
</protein>
<evidence type="ECO:0000256" key="1">
    <source>
        <dbReference type="SAM" id="Phobius"/>
    </source>
</evidence>
<sequence length="87" mass="9597">MMHWMMDSRAGFLFLLIAAFVIAALVYALPIFLAWTMGSPYFTAITLLDIFLGWTVLGWIAALIWAMASGNGGTFDEDGPSRHKPSL</sequence>
<dbReference type="eggNOG" id="ENOG5033BAP">
    <property type="taxonomic scope" value="Bacteria"/>
</dbReference>
<dbReference type="Pfam" id="PF14373">
    <property type="entry name" value="Imm_superinfect"/>
    <property type="match status" value="1"/>
</dbReference>
<dbReference type="EMBL" id="LWSA01000185">
    <property type="protein sequence ID" value="OCX70946.1"/>
    <property type="molecule type" value="Genomic_DNA"/>
</dbReference>
<evidence type="ECO:0000313" key="5">
    <source>
        <dbReference type="Proteomes" id="UP000095008"/>
    </source>
</evidence>
<evidence type="ECO:0008006" key="6">
    <source>
        <dbReference type="Google" id="ProtNLM"/>
    </source>
</evidence>
<dbReference type="Proteomes" id="UP000095008">
    <property type="component" value="Unassembled WGS sequence"/>
</dbReference>
<keyword evidence="1" id="KW-1133">Transmembrane helix</keyword>
<name>A0A1C2I4L5_ACITH</name>
<evidence type="ECO:0000313" key="2">
    <source>
        <dbReference type="EMBL" id="OCX70946.1"/>
    </source>
</evidence>
<feature type="transmembrane region" description="Helical" evidence="1">
    <location>
        <begin position="44"/>
        <end position="66"/>
    </location>
</feature>
<keyword evidence="5" id="KW-1185">Reference proteome</keyword>
<keyword evidence="1" id="KW-0472">Membrane</keyword>
<dbReference type="OrthoDB" id="9099722at2"/>
<keyword evidence="1" id="KW-0812">Transmembrane</keyword>
<evidence type="ECO:0000313" key="3">
    <source>
        <dbReference type="EMBL" id="OCX71652.1"/>
    </source>
</evidence>